<dbReference type="EMBL" id="JAEKMH010000001">
    <property type="protein sequence ID" value="MBJ3783129.1"/>
    <property type="molecule type" value="Genomic_DNA"/>
</dbReference>
<dbReference type="Proteomes" id="UP000602124">
    <property type="component" value="Unassembled WGS sequence"/>
</dbReference>
<protein>
    <submittedName>
        <fullName evidence="1">Uncharacterized protein</fullName>
    </submittedName>
</protein>
<evidence type="ECO:0000313" key="1">
    <source>
        <dbReference type="EMBL" id="MBJ3783129.1"/>
    </source>
</evidence>
<proteinExistence type="predicted"/>
<name>A0A934ILU2_9HYPH</name>
<accession>A0A934ILU2</accession>
<sequence length="87" mass="8865">MIDKFQSLTAGLTAPASNAFAITPNNATDLPAITRALYVGLSGDVALIMQGGEAVTLTNVMAGTMLPLRAVRVAATGTTAQNLVGLY</sequence>
<organism evidence="1 2">
    <name type="scientific">Devosia sediminis</name>
    <dbReference type="NCBI Taxonomy" id="2798801"/>
    <lineage>
        <taxon>Bacteria</taxon>
        <taxon>Pseudomonadati</taxon>
        <taxon>Pseudomonadota</taxon>
        <taxon>Alphaproteobacteria</taxon>
        <taxon>Hyphomicrobiales</taxon>
        <taxon>Devosiaceae</taxon>
        <taxon>Devosia</taxon>
    </lineage>
</organism>
<keyword evidence="2" id="KW-1185">Reference proteome</keyword>
<evidence type="ECO:0000313" key="2">
    <source>
        <dbReference type="Proteomes" id="UP000602124"/>
    </source>
</evidence>
<reference evidence="1" key="1">
    <citation type="submission" date="2020-12" db="EMBL/GenBank/DDBJ databases">
        <title>Devosia sp. MSA67 isolated from Mo River.</title>
        <authorList>
            <person name="Ma F."/>
            <person name="Zi Z."/>
        </authorList>
    </citation>
    <scope>NUCLEOTIDE SEQUENCE</scope>
    <source>
        <strain evidence="1">MSA67</strain>
    </source>
</reference>
<gene>
    <name evidence="1" type="ORF">JEQ47_00230</name>
</gene>
<dbReference type="AlphaFoldDB" id="A0A934ILU2"/>
<comment type="caution">
    <text evidence="1">The sequence shown here is derived from an EMBL/GenBank/DDBJ whole genome shotgun (WGS) entry which is preliminary data.</text>
</comment>
<dbReference type="RefSeq" id="WP_198874383.1">
    <property type="nucleotide sequence ID" value="NZ_JAEKMH010000001.1"/>
</dbReference>